<evidence type="ECO:0000256" key="2">
    <source>
        <dbReference type="ARBA" id="ARBA00023043"/>
    </source>
</evidence>
<keyword evidence="2 3" id="KW-0040">ANK repeat</keyword>
<keyword evidence="1" id="KW-0677">Repeat</keyword>
<dbReference type="PROSITE" id="PS50297">
    <property type="entry name" value="ANK_REP_REGION"/>
    <property type="match status" value="2"/>
</dbReference>
<evidence type="ECO:0000313" key="4">
    <source>
        <dbReference type="EMBL" id="KTC71539.1"/>
    </source>
</evidence>
<name>A0A378I754_9GAMM</name>
<evidence type="ECO:0000256" key="1">
    <source>
        <dbReference type="ARBA" id="ARBA00022737"/>
    </source>
</evidence>
<organism evidence="5 7">
    <name type="scientific">Legionella birminghamensis</name>
    <dbReference type="NCBI Taxonomy" id="28083"/>
    <lineage>
        <taxon>Bacteria</taxon>
        <taxon>Pseudomonadati</taxon>
        <taxon>Pseudomonadota</taxon>
        <taxon>Gammaproteobacteria</taxon>
        <taxon>Legionellales</taxon>
        <taxon>Legionellaceae</taxon>
        <taxon>Legionella</taxon>
    </lineage>
</organism>
<protein>
    <submittedName>
        <fullName evidence="5">Ankyrin repeat protein</fullName>
    </submittedName>
</protein>
<reference evidence="4 6" key="1">
    <citation type="submission" date="2015-11" db="EMBL/GenBank/DDBJ databases">
        <title>Genomic analysis of 38 Legionella species identifies large and diverse effector repertoires.</title>
        <authorList>
            <person name="Burstein D."/>
            <person name="Amaro F."/>
            <person name="Zusman T."/>
            <person name="Lifshitz Z."/>
            <person name="Cohen O."/>
            <person name="Gilbert J.A."/>
            <person name="Pupko T."/>
            <person name="Shuman H.A."/>
            <person name="Segal G."/>
        </authorList>
    </citation>
    <scope>NUCLEOTIDE SEQUENCE [LARGE SCALE GENOMIC DNA]</scope>
    <source>
        <strain evidence="4 6">CDC#1407-AL-14</strain>
    </source>
</reference>
<proteinExistence type="predicted"/>
<reference evidence="5 7" key="2">
    <citation type="submission" date="2018-06" db="EMBL/GenBank/DDBJ databases">
        <authorList>
            <consortium name="Pathogen Informatics"/>
            <person name="Doyle S."/>
        </authorList>
    </citation>
    <scope>NUCLEOTIDE SEQUENCE [LARGE SCALE GENOMIC DNA]</scope>
    <source>
        <strain evidence="5 7">NCTC12437</strain>
    </source>
</reference>
<dbReference type="PANTHER" id="PTHR24198:SF165">
    <property type="entry name" value="ANKYRIN REPEAT-CONTAINING PROTEIN-RELATED"/>
    <property type="match status" value="1"/>
</dbReference>
<dbReference type="EMBL" id="LNXT01000021">
    <property type="protein sequence ID" value="KTC71539.1"/>
    <property type="molecule type" value="Genomic_DNA"/>
</dbReference>
<feature type="repeat" description="ANK" evidence="3">
    <location>
        <begin position="1091"/>
        <end position="1113"/>
    </location>
</feature>
<keyword evidence="6" id="KW-1185">Reference proteome</keyword>
<dbReference type="PROSITE" id="PS50088">
    <property type="entry name" value="ANK_REPEAT"/>
    <property type="match status" value="2"/>
</dbReference>
<dbReference type="PANTHER" id="PTHR24198">
    <property type="entry name" value="ANKYRIN REPEAT AND PROTEIN KINASE DOMAIN-CONTAINING PROTEIN"/>
    <property type="match status" value="1"/>
</dbReference>
<evidence type="ECO:0000256" key="3">
    <source>
        <dbReference type="PROSITE-ProRule" id="PRU00023"/>
    </source>
</evidence>
<accession>A0A378I754</accession>
<feature type="repeat" description="ANK" evidence="3">
    <location>
        <begin position="1285"/>
        <end position="1318"/>
    </location>
</feature>
<dbReference type="InterPro" id="IPR036770">
    <property type="entry name" value="Ankyrin_rpt-contain_sf"/>
</dbReference>
<dbReference type="InterPro" id="IPR002110">
    <property type="entry name" value="Ankyrin_rpt"/>
</dbReference>
<dbReference type="Proteomes" id="UP000255066">
    <property type="component" value="Unassembled WGS sequence"/>
</dbReference>
<dbReference type="Pfam" id="PF12796">
    <property type="entry name" value="Ank_2"/>
    <property type="match status" value="1"/>
</dbReference>
<dbReference type="EMBL" id="UGNW01000001">
    <property type="protein sequence ID" value="STX30853.1"/>
    <property type="molecule type" value="Genomic_DNA"/>
</dbReference>
<dbReference type="Proteomes" id="UP000054735">
    <property type="component" value="Unassembled WGS sequence"/>
</dbReference>
<dbReference type="SMART" id="SM00248">
    <property type="entry name" value="ANK"/>
    <property type="match status" value="12"/>
</dbReference>
<evidence type="ECO:0000313" key="5">
    <source>
        <dbReference type="EMBL" id="STX30853.1"/>
    </source>
</evidence>
<dbReference type="OrthoDB" id="5630385at2"/>
<dbReference type="STRING" id="28083.Lbir_1691"/>
<evidence type="ECO:0000313" key="7">
    <source>
        <dbReference type="Proteomes" id="UP000255066"/>
    </source>
</evidence>
<gene>
    <name evidence="4" type="ORF">Lbir_1691</name>
    <name evidence="5" type="ORF">NCTC12437_00620</name>
</gene>
<evidence type="ECO:0000313" key="6">
    <source>
        <dbReference type="Proteomes" id="UP000054735"/>
    </source>
</evidence>
<sequence>MKSADLLEILNSVHYTSEIAAKLSEAGFAVNDFTEEGESVFHILARTRHAKEINFYSYLNALIALGGNPNALDKQGRSFLGYYMEAASYYLDSNLKQFFRNNCVDVQQKIGSDGLSLFEYLCSSHSYSIKDLYQDLLRHPGFDVNQKTSTHNSVLLHLICEMNLSDGHQIGSIITNPKADINVQDTNGKTALGYILSTDTYKNTTFISNFFSHPQFDINISDNEGNNYLQLAVLHCSVQADEIAKLLVQNGIDVAHRNYKGQSVFDLILENKARRSEYANNVILLEILKLHPASLLGNYANGNSILSALIKSKDYTIQSELTTLLQLASNQEEFDVNALDSEGNNYLQLAIRSKANVSEIAKVLIPKGINLSHKNNNGQSIFDLILVKKYGLIDDSSHRLMIDIIKLQPSAILETSGHGISLLSTIFRNPDRSISSEFPGLLQLCKSLPTANEFIKKLMTECLADFEAFNSSSEEFEVLIQGLISAKIDIDVEYFIALTVTASSTFRTEEAIKNLKKIKPDVDLNKVLDHINSLTTEGSAERKKAAGYINTIGVPLDCFDSNVLAWEEEFLRKKRGFSLVTDSSMFGHLFSLSGYVPVNNKLQKLTSSLSYDTAPFMVHLINAYVSHCERSGTNSEELEALRQVRNMTVKAMRYFFLTHSWLGYSAKTDDVMEAILADSRSTGVEIITGWAQHAVDLIFKQDNYYRNNGGGCSTDSTTEVYRITRPEQLTESVLNRLFKCSSSEENKIYIQQELHNILGLELSEKSGDHFQTVGNCGLFSQLIALRTKYRLFLPQETADRIYEDSINFFEQFYLDEYIARYAKSPTLPHLLMRLIQQKLLVEDKLDIAAKLINEHFTSEDNQTILKAEFMLKRWLLIARGKSTEKLDRQLKALNVVLEPGENKRLQILDRFLNDKVTADDLDEIKSWPVELQTFQGYHLLHIAVVNDNLSLASSVLTLFPNAVNLKNWFSDKPLCLVQSVAMIDLLLKAGATVDKANQDNALDNATQKNRPDLVLHLLQKGAKPSEYTAYYAATRNPRILKALIKHHPTAIPKTTHSYRAAVHAAANGGHTENLHSLIYYGGAHPAAVDVNGITPLYLALQEGHIGTARHLLEYPGIMFPRTHRGDSLVEKVKDDEELKQAIIAKGKEEEEYKKSFDLFKKSEPGRIEEDIDYLILAIRLDKYPALRGALLAFPKENVFRSSSLYCTSPLQEAIRALPRKRNKQSEYDQAFELIKTLLKTPGINMNAVTSSSEPHLFWATSVNEPKVLELFLAEEELDPNQQDNVGYTALHDAVERGHLECVKRLLNDGRVDISIKNNNGKTAAELEGFSNRVEVAQCREAILEHQLSTQPALSLPGR</sequence>
<dbReference type="RefSeq" id="WP_058523746.1">
    <property type="nucleotide sequence ID" value="NZ_CAAAHV010000019.1"/>
</dbReference>
<dbReference type="SUPFAM" id="SSF48403">
    <property type="entry name" value="Ankyrin repeat"/>
    <property type="match status" value="3"/>
</dbReference>
<dbReference type="Gene3D" id="1.25.40.20">
    <property type="entry name" value="Ankyrin repeat-containing domain"/>
    <property type="match status" value="5"/>
</dbReference>
<dbReference type="Pfam" id="PF13857">
    <property type="entry name" value="Ank_5"/>
    <property type="match status" value="1"/>
</dbReference>